<keyword evidence="9" id="KW-1185">Reference proteome</keyword>
<dbReference type="InterPro" id="IPR001678">
    <property type="entry name" value="MeTrfase_RsmB-F_NOP2_dom"/>
</dbReference>
<feature type="domain" description="SAM-dependent MTase RsmB/NOP-type" evidence="7">
    <location>
        <begin position="131"/>
        <end position="447"/>
    </location>
</feature>
<sequence length="548" mass="60153">MHFYGQAADILRRLEQHQGSIQTLTVGNRAVASDDKRRMYALICETLKYASVLAPVVQGSGVLGGGIQGMNTRLALAMAHDMLVSRGGLQRRGADHELNRAFEKYKPQLRAKMDALVAEAGARSMADLVPLGLREETATLRHVRVNLLAASVDQVVAAFEKEQFELVECRDHSLMAQELPARSRRFMRDPDLDDLLVFPSGTDLHAHPLYTDGTIILQDKASCMPAHVVRPKPGTSALDACAAPGNKTSHMASLMGNKGSVFAFDKSARRLDTLVQLTDRARCRIIRPLCADFLDVDPLNPLYADVECALLDPSCSGSGIVNRLDALVDGFVALVQGQEQHRSNATRLESLAEFQIAVVLHAMRFPSVRRISYSTCSVHVEENEAVVAAILNAQDEFALMPAVDVIPTWPRRGLAHGGLTSEQAACVVRTLPEDGTNGFFVAGFVRKKPADIGEIRRQLDERRTQQQKQTQQQTQQEVVDKAPERTKAQPRQQKKPKKADRSSSAVSFLPGRRARSAVTARANVSSNNSSNMSKKRRRVKSGKGVAKK</sequence>
<keyword evidence="4 5" id="KW-0694">RNA-binding</keyword>
<dbReference type="SUPFAM" id="SSF53335">
    <property type="entry name" value="S-adenosyl-L-methionine-dependent methyltransferases"/>
    <property type="match status" value="1"/>
</dbReference>
<evidence type="ECO:0000256" key="4">
    <source>
        <dbReference type="ARBA" id="ARBA00022884"/>
    </source>
</evidence>
<protein>
    <recommendedName>
        <fullName evidence="7">SAM-dependent MTase RsmB/NOP-type domain-containing protein</fullName>
    </recommendedName>
</protein>
<feature type="compositionally biased region" description="Low complexity" evidence="6">
    <location>
        <begin position="466"/>
        <end position="476"/>
    </location>
</feature>
<evidence type="ECO:0000256" key="5">
    <source>
        <dbReference type="PROSITE-ProRule" id="PRU01023"/>
    </source>
</evidence>
<organism evidence="8 9">
    <name type="scientific">Coemansia asiatica</name>
    <dbReference type="NCBI Taxonomy" id="1052880"/>
    <lineage>
        <taxon>Eukaryota</taxon>
        <taxon>Fungi</taxon>
        <taxon>Fungi incertae sedis</taxon>
        <taxon>Zoopagomycota</taxon>
        <taxon>Kickxellomycotina</taxon>
        <taxon>Kickxellomycetes</taxon>
        <taxon>Kickxellales</taxon>
        <taxon>Kickxellaceae</taxon>
        <taxon>Coemansia</taxon>
    </lineage>
</organism>
<name>A0A9W7XID1_9FUNG</name>
<evidence type="ECO:0000259" key="7">
    <source>
        <dbReference type="PROSITE" id="PS51686"/>
    </source>
</evidence>
<feature type="region of interest" description="Disordered" evidence="6">
    <location>
        <begin position="460"/>
        <end position="548"/>
    </location>
</feature>
<dbReference type="InterPro" id="IPR029063">
    <property type="entry name" value="SAM-dependent_MTases_sf"/>
</dbReference>
<dbReference type="Pfam" id="PF01189">
    <property type="entry name" value="Methyltr_RsmB-F"/>
    <property type="match status" value="1"/>
</dbReference>
<dbReference type="GO" id="GO:0070475">
    <property type="term" value="P:rRNA base methylation"/>
    <property type="evidence" value="ECO:0007669"/>
    <property type="project" value="TreeGrafter"/>
</dbReference>
<feature type="binding site" evidence="5">
    <location>
        <position position="312"/>
    </location>
    <ligand>
        <name>S-adenosyl-L-methionine</name>
        <dbReference type="ChEBI" id="CHEBI:59789"/>
    </ligand>
</feature>
<dbReference type="CDD" id="cd02440">
    <property type="entry name" value="AdoMet_MTases"/>
    <property type="match status" value="1"/>
</dbReference>
<feature type="binding site" evidence="5">
    <location>
        <begin position="241"/>
        <end position="247"/>
    </location>
    <ligand>
        <name>S-adenosyl-L-methionine</name>
        <dbReference type="ChEBI" id="CHEBI:59789"/>
    </ligand>
</feature>
<reference evidence="8" key="1">
    <citation type="submission" date="2022-07" db="EMBL/GenBank/DDBJ databases">
        <title>Phylogenomic reconstructions and comparative analyses of Kickxellomycotina fungi.</title>
        <authorList>
            <person name="Reynolds N.K."/>
            <person name="Stajich J.E."/>
            <person name="Barry K."/>
            <person name="Grigoriev I.V."/>
            <person name="Crous P."/>
            <person name="Smith M.E."/>
        </authorList>
    </citation>
    <scope>NUCLEOTIDE SEQUENCE</scope>
    <source>
        <strain evidence="8">NBRC 105413</strain>
    </source>
</reference>
<comment type="caution">
    <text evidence="8">The sequence shown here is derived from an EMBL/GenBank/DDBJ whole genome shotgun (WGS) entry which is preliminary data.</text>
</comment>
<accession>A0A9W7XID1</accession>
<feature type="binding site" evidence="5">
    <location>
        <position position="292"/>
    </location>
    <ligand>
        <name>S-adenosyl-L-methionine</name>
        <dbReference type="ChEBI" id="CHEBI:59789"/>
    </ligand>
</feature>
<comment type="similarity">
    <text evidence="5">Belongs to the class I-like SAM-binding methyltransferase superfamily. RsmB/NOP family.</text>
</comment>
<evidence type="ECO:0000256" key="2">
    <source>
        <dbReference type="ARBA" id="ARBA00022679"/>
    </source>
</evidence>
<dbReference type="Gene3D" id="3.30.70.1170">
    <property type="entry name" value="Sun protein, domain 3"/>
    <property type="match status" value="1"/>
</dbReference>
<dbReference type="InterPro" id="IPR049560">
    <property type="entry name" value="MeTrfase_RsmB-F_NOP2_cat"/>
</dbReference>
<dbReference type="InterPro" id="IPR048889">
    <property type="entry name" value="NSUN5_RCM1_N"/>
</dbReference>
<evidence type="ECO:0000313" key="9">
    <source>
        <dbReference type="Proteomes" id="UP001145021"/>
    </source>
</evidence>
<dbReference type="Pfam" id="PF21148">
    <property type="entry name" value="NSUN5_fdxn-like"/>
    <property type="match status" value="1"/>
</dbReference>
<feature type="binding site" evidence="5">
    <location>
        <position position="265"/>
    </location>
    <ligand>
        <name>S-adenosyl-L-methionine</name>
        <dbReference type="ChEBI" id="CHEBI:59789"/>
    </ligand>
</feature>
<dbReference type="PANTHER" id="PTHR22807">
    <property type="entry name" value="NOP2 YEAST -RELATED NOL1/NOP2/FMU SUN DOMAIN-CONTAINING"/>
    <property type="match status" value="1"/>
</dbReference>
<evidence type="ECO:0000256" key="3">
    <source>
        <dbReference type="ARBA" id="ARBA00022691"/>
    </source>
</evidence>
<dbReference type="AlphaFoldDB" id="A0A9W7XID1"/>
<proteinExistence type="inferred from homology"/>
<feature type="active site" description="Nucleophile" evidence="5">
    <location>
        <position position="376"/>
    </location>
</feature>
<dbReference type="PRINTS" id="PR02008">
    <property type="entry name" value="RCMTFAMILY"/>
</dbReference>
<keyword evidence="1 5" id="KW-0489">Methyltransferase</keyword>
<dbReference type="Proteomes" id="UP001145021">
    <property type="component" value="Unassembled WGS sequence"/>
</dbReference>
<feature type="compositionally biased region" description="Basic residues" evidence="6">
    <location>
        <begin position="533"/>
        <end position="548"/>
    </location>
</feature>
<feature type="compositionally biased region" description="Basic and acidic residues" evidence="6">
    <location>
        <begin position="478"/>
        <end position="487"/>
    </location>
</feature>
<dbReference type="InterPro" id="IPR023267">
    <property type="entry name" value="RCMT"/>
</dbReference>
<feature type="compositionally biased region" description="Low complexity" evidence="6">
    <location>
        <begin position="516"/>
        <end position="532"/>
    </location>
</feature>
<dbReference type="InterPro" id="IPR049561">
    <property type="entry name" value="NSUN5_7_fdxn-like"/>
</dbReference>
<gene>
    <name evidence="8" type="ORF">LPJ64_003161</name>
</gene>
<dbReference type="Pfam" id="PF21153">
    <property type="entry name" value="NSUN5_N"/>
    <property type="match status" value="1"/>
</dbReference>
<dbReference type="GO" id="GO:0005730">
    <property type="term" value="C:nucleolus"/>
    <property type="evidence" value="ECO:0007669"/>
    <property type="project" value="TreeGrafter"/>
</dbReference>
<evidence type="ECO:0000256" key="1">
    <source>
        <dbReference type="ARBA" id="ARBA00022603"/>
    </source>
</evidence>
<dbReference type="Gene3D" id="3.40.50.150">
    <property type="entry name" value="Vaccinia Virus protein VP39"/>
    <property type="match status" value="1"/>
</dbReference>
<dbReference type="EMBL" id="JANBOH010000117">
    <property type="protein sequence ID" value="KAJ1645228.1"/>
    <property type="molecule type" value="Genomic_DNA"/>
</dbReference>
<evidence type="ECO:0000256" key="6">
    <source>
        <dbReference type="SAM" id="MobiDB-lite"/>
    </source>
</evidence>
<evidence type="ECO:0000313" key="8">
    <source>
        <dbReference type="EMBL" id="KAJ1645228.1"/>
    </source>
</evidence>
<keyword evidence="3 5" id="KW-0949">S-adenosyl-L-methionine</keyword>
<dbReference type="GO" id="GO:0008173">
    <property type="term" value="F:RNA methyltransferase activity"/>
    <property type="evidence" value="ECO:0007669"/>
    <property type="project" value="InterPro"/>
</dbReference>
<dbReference type="GO" id="GO:0003723">
    <property type="term" value="F:RNA binding"/>
    <property type="evidence" value="ECO:0007669"/>
    <property type="project" value="UniProtKB-UniRule"/>
</dbReference>
<dbReference type="PROSITE" id="PS51686">
    <property type="entry name" value="SAM_MT_RSMB_NOP"/>
    <property type="match status" value="1"/>
</dbReference>
<keyword evidence="2 5" id="KW-0808">Transferase</keyword>
<dbReference type="PANTHER" id="PTHR22807:SF4">
    <property type="entry name" value="28S RRNA (CYTOSINE-C(5))-METHYLTRANSFERASE"/>
    <property type="match status" value="1"/>
</dbReference>